<feature type="compositionally biased region" description="Acidic residues" evidence="2">
    <location>
        <begin position="279"/>
        <end position="289"/>
    </location>
</feature>
<comment type="caution">
    <text evidence="5">The sequence shown here is derived from an EMBL/GenBank/DDBJ whole genome shotgun (WGS) entry which is preliminary data.</text>
</comment>
<evidence type="ECO:0000313" key="6">
    <source>
        <dbReference type="Proteomes" id="UP001320420"/>
    </source>
</evidence>
<dbReference type="InterPro" id="IPR027417">
    <property type="entry name" value="P-loop_NTPase"/>
</dbReference>
<name>A0AAN9UW89_9PEZI</name>
<feature type="region of interest" description="Disordered" evidence="2">
    <location>
        <begin position="1"/>
        <end position="32"/>
    </location>
</feature>
<feature type="compositionally biased region" description="Basic and acidic residues" evidence="2">
    <location>
        <begin position="261"/>
        <end position="271"/>
    </location>
</feature>
<dbReference type="InterPro" id="IPR056024">
    <property type="entry name" value="DUF7605"/>
</dbReference>
<dbReference type="InterPro" id="IPR045063">
    <property type="entry name" value="Dynamin_N"/>
</dbReference>
<feature type="region of interest" description="Disordered" evidence="2">
    <location>
        <begin position="251"/>
        <end position="295"/>
    </location>
</feature>
<proteinExistence type="predicted"/>
<feature type="compositionally biased region" description="Polar residues" evidence="2">
    <location>
        <begin position="12"/>
        <end position="28"/>
    </location>
</feature>
<dbReference type="Pfam" id="PF00350">
    <property type="entry name" value="Dynamin_N"/>
    <property type="match status" value="1"/>
</dbReference>
<feature type="domain" description="DUF7605" evidence="4">
    <location>
        <begin position="719"/>
        <end position="896"/>
    </location>
</feature>
<gene>
    <name evidence="5" type="ORF">SLS62_008215</name>
</gene>
<dbReference type="SUPFAM" id="SSF52540">
    <property type="entry name" value="P-loop containing nucleoside triphosphate hydrolases"/>
    <property type="match status" value="1"/>
</dbReference>
<keyword evidence="6" id="KW-1185">Reference proteome</keyword>
<evidence type="ECO:0008006" key="7">
    <source>
        <dbReference type="Google" id="ProtNLM"/>
    </source>
</evidence>
<dbReference type="PANTHER" id="PTHR36681:SF3">
    <property type="entry name" value="NUCLEAR GTPASE, GERMINAL CENTER-ASSOCIATED, TANDEM DUPLICATE 3"/>
    <property type="match status" value="1"/>
</dbReference>
<evidence type="ECO:0000256" key="1">
    <source>
        <dbReference type="SAM" id="Coils"/>
    </source>
</evidence>
<evidence type="ECO:0000259" key="4">
    <source>
        <dbReference type="Pfam" id="PF24564"/>
    </source>
</evidence>
<accession>A0AAN9UW89</accession>
<reference evidence="5 6" key="1">
    <citation type="submission" date="2024-02" db="EMBL/GenBank/DDBJ databases">
        <title>De novo assembly and annotation of 12 fungi associated with fruit tree decline syndrome in Ontario, Canada.</title>
        <authorList>
            <person name="Sulman M."/>
            <person name="Ellouze W."/>
            <person name="Ilyukhin E."/>
        </authorList>
    </citation>
    <scope>NUCLEOTIDE SEQUENCE [LARGE SCALE GENOMIC DNA]</scope>
    <source>
        <strain evidence="5 6">M11/M66-122</strain>
    </source>
</reference>
<evidence type="ECO:0000256" key="2">
    <source>
        <dbReference type="SAM" id="MobiDB-lite"/>
    </source>
</evidence>
<dbReference type="AlphaFoldDB" id="A0AAN9UW89"/>
<feature type="region of interest" description="Disordered" evidence="2">
    <location>
        <begin position="488"/>
        <end position="513"/>
    </location>
</feature>
<feature type="compositionally biased region" description="Basic and acidic residues" evidence="2">
    <location>
        <begin position="1"/>
        <end position="11"/>
    </location>
</feature>
<evidence type="ECO:0000313" key="5">
    <source>
        <dbReference type="EMBL" id="KAK7749363.1"/>
    </source>
</evidence>
<evidence type="ECO:0000259" key="3">
    <source>
        <dbReference type="Pfam" id="PF00350"/>
    </source>
</evidence>
<dbReference type="PANTHER" id="PTHR36681">
    <property type="entry name" value="NUCLEAR GTPASE, GERMINAL CENTER-ASSOCIATED, TANDEM DUPLICATE 3"/>
    <property type="match status" value="1"/>
</dbReference>
<dbReference type="Pfam" id="PF24564">
    <property type="entry name" value="DUF7605"/>
    <property type="match status" value="1"/>
</dbReference>
<organism evidence="5 6">
    <name type="scientific">Diatrype stigma</name>
    <dbReference type="NCBI Taxonomy" id="117547"/>
    <lineage>
        <taxon>Eukaryota</taxon>
        <taxon>Fungi</taxon>
        <taxon>Dikarya</taxon>
        <taxon>Ascomycota</taxon>
        <taxon>Pezizomycotina</taxon>
        <taxon>Sordariomycetes</taxon>
        <taxon>Xylariomycetidae</taxon>
        <taxon>Xylariales</taxon>
        <taxon>Diatrypaceae</taxon>
        <taxon>Diatrype</taxon>
    </lineage>
</organism>
<dbReference type="Gene3D" id="3.40.50.300">
    <property type="entry name" value="P-loop containing nucleotide triphosphate hydrolases"/>
    <property type="match status" value="2"/>
</dbReference>
<keyword evidence="1" id="KW-0175">Coiled coil</keyword>
<dbReference type="EMBL" id="JAKJXP020000074">
    <property type="protein sequence ID" value="KAK7749363.1"/>
    <property type="molecule type" value="Genomic_DNA"/>
</dbReference>
<sequence>MDHRSSADRTSIKSGTTSSEPMETTSNENGEHTFPSLQEAMASTSVESLEHYTTVGINAANDIIQCLNPAKHSRDAFHWMKSLEGLLQQSKRPQYILGVIGATGHGKSSLINSLLGEAQLVPTNCMRACTAVVTEVSWNPSENPNECYVGHIEFISVDEWRSELDQLFSDLTLSSGELVGETNNKSTDAGVAWAKIKAVYPRITSKNLAETNADTLINDPSITNLLGSTKTIYGATAKTFYKDIRTYVDSKQKPSAADSEDSTHDDRDKPNNDSLQNENDVEFEDDETVNGDSEYVEGRSAVKERIMELWPLIKVVKIQTKADVLSTGATIVDLPGVEDSNAARAAIASKYIEKCHGIWIVASIQRAVDDNSAQNLLGRSFKQQMQLDGNLSNISFICSKTDDISIGEAVESLGLHKENARVTTRSEAMKSWEASNQIQLEYDAEYSDTLSKFSGEIDRSLSQWEKLELRQRDGKPVRSSEIILRKRKASSRSIRANKRQKLGSPDGEDAAQKHSSFDDLLDQLKKEEPHLPGDQTLDGDQIRSMIEYLRSKKNAAIDEKEALDDQVDNAIQEHEKLCESASQAQRNLEAVCIRRRNEYARETIRNHFALGLKELDQDATQQEDPELFDPEELRRDYEDVANKLRNMNSLRLWAMQGEDEICLTDEEKQAQVDDVKSALVALEEDIKKAVFEFVETCHGIITNKLFKRLQSSVAKAIKKAPKIAEKWPSYAKGDGGLPCLSYRATCRRMGVFSGKNGPRDFNEDLIFPLKQRLANSWEQSFTKKIPEALEKFTKTTEKLMRSLHKHIKAQLQQKSTFTSINILQTQLQARAEGLTHMAKEFNGDVTTLQREANRGFHPAIMGAMSKTYQDCAEECGRGCFERMKKKMNSDLRDHALLIFNAAADPVKSDLTELCLHLKTELEEKTASILDNMTEDYSNLIAGRDVTKESKNARREVALLLEGLDALFEHALRINIEPCLPGTSAGEDVPIKRESE</sequence>
<feature type="coiled-coil region" evidence="1">
    <location>
        <begin position="546"/>
        <end position="591"/>
    </location>
</feature>
<dbReference type="Proteomes" id="UP001320420">
    <property type="component" value="Unassembled WGS sequence"/>
</dbReference>
<feature type="domain" description="Dynamin N-terminal" evidence="3">
    <location>
        <begin position="98"/>
        <end position="376"/>
    </location>
</feature>
<protein>
    <recommendedName>
        <fullName evidence="7">Nuclear GTPase SLIP-GC</fullName>
    </recommendedName>
</protein>
<feature type="compositionally biased region" description="Basic residues" evidence="2">
    <location>
        <begin position="488"/>
        <end position="501"/>
    </location>
</feature>